<dbReference type="Proteomes" id="UP000253141">
    <property type="component" value="Unassembled WGS sequence"/>
</dbReference>
<dbReference type="InterPro" id="IPR007367">
    <property type="entry name" value="DUF433"/>
</dbReference>
<dbReference type="RefSeq" id="WP_114459799.1">
    <property type="nucleotide sequence ID" value="NZ_QPIW01000002.1"/>
</dbReference>
<sequence>MNQRDVIVVDAEILGGTPVFRGTRVAIKTLFDYLEVSSLDDFLEGYPSVSRGQAEAVIELASSLLNTFTRHYEAAA</sequence>
<comment type="caution">
    <text evidence="1">The sequence shown here is derived from an EMBL/GenBank/DDBJ whole genome shotgun (WGS) entry which is preliminary data.</text>
</comment>
<dbReference type="Pfam" id="PF04255">
    <property type="entry name" value="DUF433"/>
    <property type="match status" value="1"/>
</dbReference>
<dbReference type="OrthoDB" id="9809529at2"/>
<evidence type="ECO:0000313" key="1">
    <source>
        <dbReference type="EMBL" id="RDB07219.1"/>
    </source>
</evidence>
<dbReference type="SUPFAM" id="SSF46689">
    <property type="entry name" value="Homeodomain-like"/>
    <property type="match status" value="1"/>
</dbReference>
<gene>
    <name evidence="1" type="ORF">DVG78_04155</name>
</gene>
<organism evidence="1 2">
    <name type="scientific">Runella aurantiaca</name>
    <dbReference type="NCBI Taxonomy" id="2282308"/>
    <lineage>
        <taxon>Bacteria</taxon>
        <taxon>Pseudomonadati</taxon>
        <taxon>Bacteroidota</taxon>
        <taxon>Cytophagia</taxon>
        <taxon>Cytophagales</taxon>
        <taxon>Spirosomataceae</taxon>
        <taxon>Runella</taxon>
    </lineage>
</organism>
<proteinExistence type="predicted"/>
<reference evidence="1 2" key="1">
    <citation type="submission" date="2018-07" db="EMBL/GenBank/DDBJ databases">
        <title>Genome analysis of Runella aurantiaca.</title>
        <authorList>
            <person name="Yang X."/>
        </authorList>
    </citation>
    <scope>NUCLEOTIDE SEQUENCE [LARGE SCALE GENOMIC DNA]</scope>
    <source>
        <strain evidence="1 2">YX9</strain>
    </source>
</reference>
<evidence type="ECO:0000313" key="2">
    <source>
        <dbReference type="Proteomes" id="UP000253141"/>
    </source>
</evidence>
<dbReference type="EMBL" id="QPIW01000002">
    <property type="protein sequence ID" value="RDB07219.1"/>
    <property type="molecule type" value="Genomic_DNA"/>
</dbReference>
<dbReference type="Gene3D" id="1.10.10.10">
    <property type="entry name" value="Winged helix-like DNA-binding domain superfamily/Winged helix DNA-binding domain"/>
    <property type="match status" value="1"/>
</dbReference>
<dbReference type="InterPro" id="IPR009057">
    <property type="entry name" value="Homeodomain-like_sf"/>
</dbReference>
<dbReference type="AlphaFoldDB" id="A0A369IBT2"/>
<name>A0A369IBT2_9BACT</name>
<dbReference type="InterPro" id="IPR036388">
    <property type="entry name" value="WH-like_DNA-bd_sf"/>
</dbReference>
<keyword evidence="2" id="KW-1185">Reference proteome</keyword>
<accession>A0A369IBT2</accession>
<protein>
    <submittedName>
        <fullName evidence="1">DUF433 domain-containing protein</fullName>
    </submittedName>
</protein>